<evidence type="ECO:0000259" key="3">
    <source>
        <dbReference type="Pfam" id="PF08338"/>
    </source>
</evidence>
<dbReference type="InterPro" id="IPR036291">
    <property type="entry name" value="NAD(P)-bd_dom_sf"/>
</dbReference>
<dbReference type="InterPro" id="IPR001509">
    <property type="entry name" value="Epimerase_deHydtase"/>
</dbReference>
<sequence>MNWTVNTLAMRKIVIAGGTGFVGQYLSERFQTLGYQVIVIGRRQGNILWTDRSGISDALENAEMLINLAGKSVNCRYNEKNKAEIFSSRTKTTTILGELIAGCTNPPKLWLNSSTATIYRHAEDRPMTESSGEIGTGFSVDVAKLWEKTFFDFKLEKTRQVALRMAIVLGADGGVILPFKNLIRAGLGGIQGNGQQYFSWIHIEDLFQIILFLKDHADMDGVVNCAAPHPVTNKTFMVTFRQVMNCKIGLPSPKWLLEIGAAFIGTETELLLKSRWVLPEKLENSGFTFRFPSISSALQDILQRE</sequence>
<dbReference type="EMBL" id="UAUU01000002">
    <property type="protein sequence ID" value="SPZ84341.1"/>
    <property type="molecule type" value="Genomic_DNA"/>
</dbReference>
<dbReference type="PANTHER" id="PTHR11092:SF0">
    <property type="entry name" value="EPIMERASE FAMILY PROTEIN SDR39U1"/>
    <property type="match status" value="1"/>
</dbReference>
<dbReference type="AlphaFoldDB" id="A0A2X2IVZ7"/>
<evidence type="ECO:0000313" key="4">
    <source>
        <dbReference type="EMBL" id="SPZ84341.1"/>
    </source>
</evidence>
<organism evidence="4 5">
    <name type="scientific">Sphingobacterium multivorum</name>
    <dbReference type="NCBI Taxonomy" id="28454"/>
    <lineage>
        <taxon>Bacteria</taxon>
        <taxon>Pseudomonadati</taxon>
        <taxon>Bacteroidota</taxon>
        <taxon>Sphingobacteriia</taxon>
        <taxon>Sphingobacteriales</taxon>
        <taxon>Sphingobacteriaceae</taxon>
        <taxon>Sphingobacterium</taxon>
    </lineage>
</organism>
<dbReference type="NCBIfam" id="TIGR01777">
    <property type="entry name" value="yfcH"/>
    <property type="match status" value="1"/>
</dbReference>
<name>A0A2X2IVZ7_SPHMU</name>
<dbReference type="InterPro" id="IPR010099">
    <property type="entry name" value="SDR39U1"/>
</dbReference>
<dbReference type="Proteomes" id="UP000251241">
    <property type="component" value="Unassembled WGS sequence"/>
</dbReference>
<reference evidence="4 5" key="1">
    <citation type="submission" date="2018-06" db="EMBL/GenBank/DDBJ databases">
        <authorList>
            <consortium name="Pathogen Informatics"/>
            <person name="Doyle S."/>
        </authorList>
    </citation>
    <scope>NUCLEOTIDE SEQUENCE [LARGE SCALE GENOMIC DNA]</scope>
    <source>
        <strain evidence="4 5">NCTC11343</strain>
    </source>
</reference>
<comment type="similarity">
    <text evidence="1">Belongs to the NAD(P)-dependent epimerase/dehydratase family. SDR39U1 subfamily.</text>
</comment>
<proteinExistence type="inferred from homology"/>
<dbReference type="SUPFAM" id="SSF51735">
    <property type="entry name" value="NAD(P)-binding Rossmann-fold domains"/>
    <property type="match status" value="1"/>
</dbReference>
<dbReference type="GeneID" id="97178701"/>
<evidence type="ECO:0000256" key="1">
    <source>
        <dbReference type="ARBA" id="ARBA00009353"/>
    </source>
</evidence>
<dbReference type="Pfam" id="PF01370">
    <property type="entry name" value="Epimerase"/>
    <property type="match status" value="1"/>
</dbReference>
<dbReference type="CDD" id="cd05242">
    <property type="entry name" value="SDR_a8"/>
    <property type="match status" value="1"/>
</dbReference>
<feature type="domain" description="DUF1731" evidence="3">
    <location>
        <begin position="253"/>
        <end position="301"/>
    </location>
</feature>
<dbReference type="PANTHER" id="PTHR11092">
    <property type="entry name" value="SUGAR NUCLEOTIDE EPIMERASE RELATED"/>
    <property type="match status" value="1"/>
</dbReference>
<dbReference type="RefSeq" id="WP_239468793.1">
    <property type="nucleotide sequence ID" value="NZ_CP069793.1"/>
</dbReference>
<feature type="domain" description="NAD-dependent epimerase/dehydratase" evidence="2">
    <location>
        <begin position="13"/>
        <end position="225"/>
    </location>
</feature>
<evidence type="ECO:0000259" key="2">
    <source>
        <dbReference type="Pfam" id="PF01370"/>
    </source>
</evidence>
<dbReference type="InterPro" id="IPR013549">
    <property type="entry name" value="DUF1731"/>
</dbReference>
<gene>
    <name evidence="4" type="ORF">NCTC11343_00881</name>
</gene>
<accession>A0A2X2IVZ7</accession>
<evidence type="ECO:0000313" key="5">
    <source>
        <dbReference type="Proteomes" id="UP000251241"/>
    </source>
</evidence>
<dbReference type="Pfam" id="PF08338">
    <property type="entry name" value="DUF1731"/>
    <property type="match status" value="1"/>
</dbReference>
<protein>
    <submittedName>
        <fullName evidence="4">Epimerase family protein SA0724</fullName>
    </submittedName>
</protein>
<dbReference type="Gene3D" id="3.40.50.720">
    <property type="entry name" value="NAD(P)-binding Rossmann-like Domain"/>
    <property type="match status" value="1"/>
</dbReference>